<dbReference type="Gene3D" id="3.40.50.150">
    <property type="entry name" value="Vaccinia Virus protein VP39"/>
    <property type="match status" value="1"/>
</dbReference>
<dbReference type="SUPFAM" id="SSF53335">
    <property type="entry name" value="S-adenosyl-L-methionine-dependent methyltransferases"/>
    <property type="match status" value="1"/>
</dbReference>
<evidence type="ECO:0000313" key="2">
    <source>
        <dbReference type="Proteomes" id="UP001597468"/>
    </source>
</evidence>
<keyword evidence="1" id="KW-0489">Methyltransferase</keyword>
<dbReference type="Proteomes" id="UP001597468">
    <property type="component" value="Unassembled WGS sequence"/>
</dbReference>
<dbReference type="EC" id="2.1.1.-" evidence="1"/>
<reference evidence="2" key="1">
    <citation type="journal article" date="2019" name="Int. J. Syst. Evol. Microbiol.">
        <title>The Global Catalogue of Microorganisms (GCM) 10K type strain sequencing project: providing services to taxonomists for standard genome sequencing and annotation.</title>
        <authorList>
            <consortium name="The Broad Institute Genomics Platform"/>
            <consortium name="The Broad Institute Genome Sequencing Center for Infectious Disease"/>
            <person name="Wu L."/>
            <person name="Ma J."/>
        </authorList>
    </citation>
    <scope>NUCLEOTIDE SEQUENCE [LARGE SCALE GENOMIC DNA]</scope>
    <source>
        <strain evidence="2">KCTC 42585</strain>
    </source>
</reference>
<dbReference type="GO" id="GO:0032259">
    <property type="term" value="P:methylation"/>
    <property type="evidence" value="ECO:0007669"/>
    <property type="project" value="UniProtKB-KW"/>
</dbReference>
<sequence>MNRFQLIEKLIKENNYTSYVEVGVYRGRLFLPLRCKKKIAVDPVMKINWRGRLVWVIKNIYNLNNRYFELTSDEFFKEKAPILFKEKGVDLFFIDGLHTFEASLKDVLNSLKYLDKNGIIVMHDCVPPHQAAATAAPSFHEAERMEIEGWTGQWCGDVWKTIQYLKIKYPEKLEITVLKEDFGLGIIKTKESFLDVKIDSQLFKKLKDLPYNV</sequence>
<gene>
    <name evidence="1" type="ORF">ACFSTG_08600</name>
</gene>
<dbReference type="RefSeq" id="WP_380751138.1">
    <property type="nucleotide sequence ID" value="NZ_JBHULT010000008.1"/>
</dbReference>
<dbReference type="InterPro" id="IPR029063">
    <property type="entry name" value="SAM-dependent_MTases_sf"/>
</dbReference>
<accession>A0ABW5IWC6</accession>
<name>A0ABW5IWC6_9FLAO</name>
<comment type="caution">
    <text evidence="1">The sequence shown here is derived from an EMBL/GenBank/DDBJ whole genome shotgun (WGS) entry which is preliminary data.</text>
</comment>
<dbReference type="GO" id="GO:0008168">
    <property type="term" value="F:methyltransferase activity"/>
    <property type="evidence" value="ECO:0007669"/>
    <property type="project" value="UniProtKB-KW"/>
</dbReference>
<evidence type="ECO:0000313" key="1">
    <source>
        <dbReference type="EMBL" id="MFD2517949.1"/>
    </source>
</evidence>
<dbReference type="EMBL" id="JBHULT010000008">
    <property type="protein sequence ID" value="MFD2517949.1"/>
    <property type="molecule type" value="Genomic_DNA"/>
</dbReference>
<keyword evidence="1" id="KW-0808">Transferase</keyword>
<dbReference type="Pfam" id="PF13578">
    <property type="entry name" value="Methyltransf_24"/>
    <property type="match status" value="1"/>
</dbReference>
<protein>
    <submittedName>
        <fullName evidence="1">Class I SAM-dependent methyltransferase</fullName>
        <ecNumber evidence="1">2.1.1.-</ecNumber>
    </submittedName>
</protein>
<keyword evidence="2" id="KW-1185">Reference proteome</keyword>
<organism evidence="1 2">
    <name type="scientific">Salinimicrobium flavum</name>
    <dbReference type="NCBI Taxonomy" id="1737065"/>
    <lineage>
        <taxon>Bacteria</taxon>
        <taxon>Pseudomonadati</taxon>
        <taxon>Bacteroidota</taxon>
        <taxon>Flavobacteriia</taxon>
        <taxon>Flavobacteriales</taxon>
        <taxon>Flavobacteriaceae</taxon>
        <taxon>Salinimicrobium</taxon>
    </lineage>
</organism>
<proteinExistence type="predicted"/>